<dbReference type="PANTHER" id="PTHR24201">
    <property type="entry name" value="ANK_REP_REGION DOMAIN-CONTAINING PROTEIN"/>
    <property type="match status" value="1"/>
</dbReference>
<dbReference type="PROSITE" id="PS50088">
    <property type="entry name" value="ANK_REPEAT"/>
    <property type="match status" value="3"/>
</dbReference>
<dbReference type="EMBL" id="JAFDVH010000015">
    <property type="protein sequence ID" value="KAG7463395.1"/>
    <property type="molecule type" value="Genomic_DNA"/>
</dbReference>
<feature type="repeat" description="ANK" evidence="3">
    <location>
        <begin position="53"/>
        <end position="85"/>
    </location>
</feature>
<dbReference type="InterPro" id="IPR002110">
    <property type="entry name" value="Ankyrin_rpt"/>
</dbReference>
<evidence type="ECO:0000256" key="1">
    <source>
        <dbReference type="ARBA" id="ARBA00022737"/>
    </source>
</evidence>
<dbReference type="OrthoDB" id="5402602at2759"/>
<dbReference type="SMART" id="SM00248">
    <property type="entry name" value="ANK"/>
    <property type="match status" value="3"/>
</dbReference>
<feature type="repeat" description="ANK" evidence="3">
    <location>
        <begin position="87"/>
        <end position="119"/>
    </location>
</feature>
<evidence type="ECO:0000256" key="4">
    <source>
        <dbReference type="SAM" id="MobiDB-lite"/>
    </source>
</evidence>
<sequence>MSVSVESGFSSEEVLNIRFPLHRACRDGDIGALCSLLQCITNEADLAAEDSFYGWTPIHWAAHFGKLECMMRLVQVGSGVNAVTSKFAQTPTHIAAFGGHPECLLWLLQAGADINRQDYVGETPIHKAARAGSIECINTLLLQGAKADLRNASGLTAADLAHAQGFQECAQLLSNAQNQLNQLNDFCLNGVLNGDRPHIQVRSIFNGAPSRKRSLDCMESNHIKKARTYGPDSPMNMFGSTEGELESMHTESAEVPSSSGDPIATDLTNGHTPEETFLANGFSASGPCHPLNVSGGETALLGEVSAQWAVAGARPAQNGSPVGFPTPASEGEDSGPSGDMCGSLHLDGSPSSCVSHRPTWASAGQAEHSDLGDTLHYGHYHGFGDTAENIDEASSQMEHSTSVKAEQRYDHAVFSTMHLYHGS</sequence>
<keyword evidence="1" id="KW-0677">Repeat</keyword>
<evidence type="ECO:0000256" key="2">
    <source>
        <dbReference type="ARBA" id="ARBA00023043"/>
    </source>
</evidence>
<proteinExistence type="predicted"/>
<evidence type="ECO:0000256" key="3">
    <source>
        <dbReference type="PROSITE-ProRule" id="PRU00023"/>
    </source>
</evidence>
<dbReference type="Proteomes" id="UP001046870">
    <property type="component" value="Chromosome 15"/>
</dbReference>
<dbReference type="AlphaFoldDB" id="A0A9D3T6S0"/>
<dbReference type="Gene3D" id="1.25.40.20">
    <property type="entry name" value="Ankyrin repeat-containing domain"/>
    <property type="match status" value="1"/>
</dbReference>
<dbReference type="PRINTS" id="PR01415">
    <property type="entry name" value="ANKYRIN"/>
</dbReference>
<dbReference type="Pfam" id="PF12796">
    <property type="entry name" value="Ank_2"/>
    <property type="match status" value="2"/>
</dbReference>
<feature type="repeat" description="ANK" evidence="3">
    <location>
        <begin position="120"/>
        <end position="152"/>
    </location>
</feature>
<evidence type="ECO:0000313" key="6">
    <source>
        <dbReference type="Proteomes" id="UP001046870"/>
    </source>
</evidence>
<gene>
    <name evidence="5" type="ORF">MATL_G00176100</name>
</gene>
<dbReference type="PANTHER" id="PTHR24201:SF17">
    <property type="entry name" value="ANKYRIN REPEAT DOMAIN-CONTAINING PROTEIN 10-LIKE ISOFORM X1"/>
    <property type="match status" value="1"/>
</dbReference>
<organism evidence="5 6">
    <name type="scientific">Megalops atlanticus</name>
    <name type="common">Tarpon</name>
    <name type="synonym">Clupea gigantea</name>
    <dbReference type="NCBI Taxonomy" id="7932"/>
    <lineage>
        <taxon>Eukaryota</taxon>
        <taxon>Metazoa</taxon>
        <taxon>Chordata</taxon>
        <taxon>Craniata</taxon>
        <taxon>Vertebrata</taxon>
        <taxon>Euteleostomi</taxon>
        <taxon>Actinopterygii</taxon>
        <taxon>Neopterygii</taxon>
        <taxon>Teleostei</taxon>
        <taxon>Elopiformes</taxon>
        <taxon>Megalopidae</taxon>
        <taxon>Megalops</taxon>
    </lineage>
</organism>
<accession>A0A9D3T6S0</accession>
<protein>
    <recommendedName>
        <fullName evidence="7">Ankyrin repeat domain 10</fullName>
    </recommendedName>
</protein>
<keyword evidence="6" id="KW-1185">Reference proteome</keyword>
<evidence type="ECO:0008006" key="7">
    <source>
        <dbReference type="Google" id="ProtNLM"/>
    </source>
</evidence>
<dbReference type="InterPro" id="IPR036770">
    <property type="entry name" value="Ankyrin_rpt-contain_sf"/>
</dbReference>
<name>A0A9D3T6S0_MEGAT</name>
<dbReference type="InterPro" id="IPR050776">
    <property type="entry name" value="Ank_Repeat/CDKN_Inhibitor"/>
</dbReference>
<keyword evidence="2 3" id="KW-0040">ANK repeat</keyword>
<feature type="region of interest" description="Disordered" evidence="4">
    <location>
        <begin position="315"/>
        <end position="342"/>
    </location>
</feature>
<reference evidence="5" key="1">
    <citation type="submission" date="2021-01" db="EMBL/GenBank/DDBJ databases">
        <authorList>
            <person name="Zahm M."/>
            <person name="Roques C."/>
            <person name="Cabau C."/>
            <person name="Klopp C."/>
            <person name="Donnadieu C."/>
            <person name="Jouanno E."/>
            <person name="Lampietro C."/>
            <person name="Louis A."/>
            <person name="Herpin A."/>
            <person name="Echchiki A."/>
            <person name="Berthelot C."/>
            <person name="Parey E."/>
            <person name="Roest-Crollius H."/>
            <person name="Braasch I."/>
            <person name="Postlethwait J."/>
            <person name="Bobe J."/>
            <person name="Montfort J."/>
            <person name="Bouchez O."/>
            <person name="Begum T."/>
            <person name="Mejri S."/>
            <person name="Adams A."/>
            <person name="Chen W.-J."/>
            <person name="Guiguen Y."/>
        </authorList>
    </citation>
    <scope>NUCLEOTIDE SEQUENCE</scope>
    <source>
        <strain evidence="5">YG-15Mar2019-1</strain>
        <tissue evidence="5">Brain</tissue>
    </source>
</reference>
<dbReference type="GO" id="GO:0005634">
    <property type="term" value="C:nucleus"/>
    <property type="evidence" value="ECO:0007669"/>
    <property type="project" value="TreeGrafter"/>
</dbReference>
<dbReference type="PROSITE" id="PS50297">
    <property type="entry name" value="ANK_REP_REGION"/>
    <property type="match status" value="3"/>
</dbReference>
<evidence type="ECO:0000313" key="5">
    <source>
        <dbReference type="EMBL" id="KAG7463395.1"/>
    </source>
</evidence>
<dbReference type="SUPFAM" id="SSF48403">
    <property type="entry name" value="Ankyrin repeat"/>
    <property type="match status" value="1"/>
</dbReference>
<comment type="caution">
    <text evidence="5">The sequence shown here is derived from an EMBL/GenBank/DDBJ whole genome shotgun (WGS) entry which is preliminary data.</text>
</comment>